<evidence type="ECO:0000313" key="3">
    <source>
        <dbReference type="Proteomes" id="UP000243308"/>
    </source>
</evidence>
<dbReference type="SUPFAM" id="SSF50630">
    <property type="entry name" value="Acid proteases"/>
    <property type="match status" value="1"/>
</dbReference>
<evidence type="ECO:0000256" key="1">
    <source>
        <dbReference type="SAM" id="MobiDB-lite"/>
    </source>
</evidence>
<accession>A0A086TMM0</accession>
<dbReference type="Pfam" id="PF13650">
    <property type="entry name" value="Asp_protease_2"/>
    <property type="match status" value="1"/>
</dbReference>
<keyword evidence="3" id="KW-1185">Reference proteome</keyword>
<feature type="region of interest" description="Disordered" evidence="1">
    <location>
        <begin position="1"/>
        <end position="48"/>
    </location>
</feature>
<dbReference type="AlphaFoldDB" id="A0A086TMM0"/>
<dbReference type="CDD" id="cd00303">
    <property type="entry name" value="retropepsin_like"/>
    <property type="match status" value="1"/>
</dbReference>
<proteinExistence type="predicted"/>
<dbReference type="OrthoDB" id="2445014at2759"/>
<gene>
    <name evidence="2" type="ORF">MVEG_11232</name>
</gene>
<protein>
    <recommendedName>
        <fullName evidence="4">Peptidase A2 domain-containing protein</fullName>
    </recommendedName>
</protein>
<dbReference type="Proteomes" id="UP000243308">
    <property type="component" value="Unassembled WGS sequence"/>
</dbReference>
<dbReference type="Gene3D" id="2.40.70.10">
    <property type="entry name" value="Acid Proteases"/>
    <property type="match status" value="1"/>
</dbReference>
<evidence type="ECO:0008006" key="4">
    <source>
        <dbReference type="Google" id="ProtNLM"/>
    </source>
</evidence>
<sequence>MCQSEPIILTPEPSVPVTPAPESIKPVIPKSTKIKNLPTQAEEQKKRKLVNDQQLLEQFRAKLHLNSIQFESTLNPEPEPALKTKPEPELEPEPEPEPKPEPDPRSESALNHASEDVKTTTSTSLLFLPAKIKNTEVHFLIDSGAVNNFLSQNLVRRFDLPTNQLKPPVRISFADGRSQSIQRYCVVRVSFDLQYQPLLKFYVADIVHDAYLGQPWLASRNISIDWSSGDVQLTPNLVIQGIRKKTNQLSLMTMTCQSKKESKNNKYKPQILDPGWKSSKKWECHRDGHLYSHFLIPRSRYSLALKKISGHVT</sequence>
<name>A0A086TMM0_9FUNG</name>
<reference evidence="2 3" key="1">
    <citation type="submission" date="2011-02" db="EMBL/GenBank/DDBJ databases">
        <title>The Genome Sequence of Mortierella verticillata NRRL 6337.</title>
        <authorList>
            <consortium name="The Broad Institute Genome Sequencing Platform"/>
            <person name="Russ C."/>
            <person name="Cuomo C."/>
            <person name="Burger G."/>
            <person name="Gray M.W."/>
            <person name="Holland P.W.H."/>
            <person name="King N."/>
            <person name="Lang F.B.F."/>
            <person name="Roger A.J."/>
            <person name="Ruiz-Trillo I."/>
            <person name="Young S.K."/>
            <person name="Zeng Q."/>
            <person name="Gargeya S."/>
            <person name="Alvarado L."/>
            <person name="Berlin A."/>
            <person name="Chapman S.B."/>
            <person name="Chen Z."/>
            <person name="Freedman E."/>
            <person name="Gellesch M."/>
            <person name="Goldberg J."/>
            <person name="Griggs A."/>
            <person name="Gujja S."/>
            <person name="Heilman E."/>
            <person name="Heiman D."/>
            <person name="Howarth C."/>
            <person name="Mehta T."/>
            <person name="Neiman D."/>
            <person name="Pearson M."/>
            <person name="Roberts A."/>
            <person name="Saif S."/>
            <person name="Shea T."/>
            <person name="Shenoy N."/>
            <person name="Sisk P."/>
            <person name="Stolte C."/>
            <person name="Sykes S."/>
            <person name="White J."/>
            <person name="Yandava C."/>
            <person name="Haas B."/>
            <person name="Nusbaum C."/>
            <person name="Birren B."/>
        </authorList>
    </citation>
    <scope>NUCLEOTIDE SEQUENCE [LARGE SCALE GENOMIC DNA]</scope>
    <source>
        <strain evidence="2 3">NRRL 6337</strain>
    </source>
</reference>
<dbReference type="InterPro" id="IPR021109">
    <property type="entry name" value="Peptidase_aspartic_dom_sf"/>
</dbReference>
<feature type="compositionally biased region" description="Basic and acidic residues" evidence="1">
    <location>
        <begin position="96"/>
        <end position="106"/>
    </location>
</feature>
<organism evidence="2 3">
    <name type="scientific">Podila verticillata NRRL 6337</name>
    <dbReference type="NCBI Taxonomy" id="1069443"/>
    <lineage>
        <taxon>Eukaryota</taxon>
        <taxon>Fungi</taxon>
        <taxon>Fungi incertae sedis</taxon>
        <taxon>Mucoromycota</taxon>
        <taxon>Mortierellomycotina</taxon>
        <taxon>Mortierellomycetes</taxon>
        <taxon>Mortierellales</taxon>
        <taxon>Mortierellaceae</taxon>
        <taxon>Podila</taxon>
    </lineage>
</organism>
<evidence type="ECO:0000313" key="2">
    <source>
        <dbReference type="EMBL" id="KFH63197.1"/>
    </source>
</evidence>
<feature type="region of interest" description="Disordered" evidence="1">
    <location>
        <begin position="69"/>
        <end position="117"/>
    </location>
</feature>
<dbReference type="EMBL" id="KN042429">
    <property type="protein sequence ID" value="KFH63197.1"/>
    <property type="molecule type" value="Genomic_DNA"/>
</dbReference>